<feature type="chain" id="PRO_5020935827" description="Peptidyl-prolyl cis-trans isomerase" evidence="6">
    <location>
        <begin position="24"/>
        <end position="188"/>
    </location>
</feature>
<dbReference type="SUPFAM" id="SSF54534">
    <property type="entry name" value="FKBP-like"/>
    <property type="match status" value="1"/>
</dbReference>
<evidence type="ECO:0000259" key="7">
    <source>
        <dbReference type="PROSITE" id="PS50059"/>
    </source>
</evidence>
<evidence type="ECO:0000313" key="9">
    <source>
        <dbReference type="Proteomes" id="UP000308528"/>
    </source>
</evidence>
<feature type="domain" description="PPIase FKBP-type" evidence="7">
    <location>
        <begin position="95"/>
        <end position="186"/>
    </location>
</feature>
<dbReference type="Proteomes" id="UP000308528">
    <property type="component" value="Unassembled WGS sequence"/>
</dbReference>
<comment type="caution">
    <text evidence="8">The sequence shown here is derived from an EMBL/GenBank/DDBJ whole genome shotgun (WGS) entry which is preliminary data.</text>
</comment>
<dbReference type="PROSITE" id="PS51257">
    <property type="entry name" value="PROKAR_LIPOPROTEIN"/>
    <property type="match status" value="1"/>
</dbReference>
<feature type="signal peptide" evidence="6">
    <location>
        <begin position="1"/>
        <end position="23"/>
    </location>
</feature>
<reference evidence="8 9" key="1">
    <citation type="submission" date="2019-04" db="EMBL/GenBank/DDBJ databases">
        <title>Lewinella litorea sp. nov., isolated from a marine sand.</title>
        <authorList>
            <person name="Yoon J.-H."/>
        </authorList>
    </citation>
    <scope>NUCLEOTIDE SEQUENCE [LARGE SCALE GENOMIC DNA]</scope>
    <source>
        <strain evidence="8 9">HSMS-39</strain>
    </source>
</reference>
<evidence type="ECO:0000313" key="8">
    <source>
        <dbReference type="EMBL" id="THH40388.1"/>
    </source>
</evidence>
<sequence length="188" mass="20892">MTPLCPRPLALLLLLFFCSCGPADSPPEPDRPEGERSAIESRLIGELSPSDDRAGRQRNAIINRAIDRNYDVYAAPEGYFYEILEEGNFNPLDSGDIVTVHYTGNFLDGTEFDNSRRRGTPLRFRVGDLIPAWNLALQRVRPGARLRILTPSDLAYGAAGLAAPNGDTLVPAHEPLEFLIEDIQIWEE</sequence>
<keyword evidence="9" id="KW-1185">Reference proteome</keyword>
<dbReference type="PANTHER" id="PTHR10516:SF443">
    <property type="entry name" value="FK506-BINDING PROTEIN 59-RELATED"/>
    <property type="match status" value="1"/>
</dbReference>
<keyword evidence="3 4" id="KW-0413">Isomerase</keyword>
<dbReference type="RefSeq" id="WP_136457602.1">
    <property type="nucleotide sequence ID" value="NZ_SRSF01000002.1"/>
</dbReference>
<accession>A0A4S4NPS9</accession>
<evidence type="ECO:0000256" key="6">
    <source>
        <dbReference type="SAM" id="SignalP"/>
    </source>
</evidence>
<dbReference type="GO" id="GO:0003755">
    <property type="term" value="F:peptidyl-prolyl cis-trans isomerase activity"/>
    <property type="evidence" value="ECO:0007669"/>
    <property type="project" value="UniProtKB-UniRule"/>
</dbReference>
<comment type="catalytic activity">
    <reaction evidence="1 4 5">
        <text>[protein]-peptidylproline (omega=180) = [protein]-peptidylproline (omega=0)</text>
        <dbReference type="Rhea" id="RHEA:16237"/>
        <dbReference type="Rhea" id="RHEA-COMP:10747"/>
        <dbReference type="Rhea" id="RHEA-COMP:10748"/>
        <dbReference type="ChEBI" id="CHEBI:83833"/>
        <dbReference type="ChEBI" id="CHEBI:83834"/>
        <dbReference type="EC" id="5.2.1.8"/>
    </reaction>
</comment>
<keyword evidence="6" id="KW-0732">Signal</keyword>
<protein>
    <recommendedName>
        <fullName evidence="5">Peptidyl-prolyl cis-trans isomerase</fullName>
        <ecNumber evidence="5">5.2.1.8</ecNumber>
    </recommendedName>
</protein>
<dbReference type="InterPro" id="IPR046357">
    <property type="entry name" value="PPIase_dom_sf"/>
</dbReference>
<keyword evidence="2 4" id="KW-0697">Rotamase</keyword>
<dbReference type="EMBL" id="SRSF01000002">
    <property type="protein sequence ID" value="THH40388.1"/>
    <property type="molecule type" value="Genomic_DNA"/>
</dbReference>
<gene>
    <name evidence="8" type="ORF">E4021_06545</name>
</gene>
<dbReference type="AlphaFoldDB" id="A0A4S4NPS9"/>
<dbReference type="InterPro" id="IPR050689">
    <property type="entry name" value="FKBP-type_PPIase"/>
</dbReference>
<evidence type="ECO:0000256" key="2">
    <source>
        <dbReference type="ARBA" id="ARBA00023110"/>
    </source>
</evidence>
<dbReference type="Gene3D" id="3.10.50.40">
    <property type="match status" value="1"/>
</dbReference>
<name>A0A4S4NPS9_9BACT</name>
<dbReference type="PROSITE" id="PS50059">
    <property type="entry name" value="FKBP_PPIASE"/>
    <property type="match status" value="1"/>
</dbReference>
<evidence type="ECO:0000256" key="5">
    <source>
        <dbReference type="RuleBase" id="RU003915"/>
    </source>
</evidence>
<evidence type="ECO:0000256" key="4">
    <source>
        <dbReference type="PROSITE-ProRule" id="PRU00277"/>
    </source>
</evidence>
<dbReference type="InterPro" id="IPR001179">
    <property type="entry name" value="PPIase_FKBP_dom"/>
</dbReference>
<dbReference type="PANTHER" id="PTHR10516">
    <property type="entry name" value="PEPTIDYL-PROLYL CIS-TRANS ISOMERASE"/>
    <property type="match status" value="1"/>
</dbReference>
<dbReference type="Pfam" id="PF00254">
    <property type="entry name" value="FKBP_C"/>
    <property type="match status" value="1"/>
</dbReference>
<proteinExistence type="inferred from homology"/>
<comment type="similarity">
    <text evidence="5">Belongs to the FKBP-type PPIase family.</text>
</comment>
<evidence type="ECO:0000256" key="1">
    <source>
        <dbReference type="ARBA" id="ARBA00000971"/>
    </source>
</evidence>
<dbReference type="OrthoDB" id="9814548at2"/>
<dbReference type="EC" id="5.2.1.8" evidence="5"/>
<evidence type="ECO:0000256" key="3">
    <source>
        <dbReference type="ARBA" id="ARBA00023235"/>
    </source>
</evidence>
<organism evidence="8 9">
    <name type="scientific">Neolewinella litorea</name>
    <dbReference type="NCBI Taxonomy" id="2562452"/>
    <lineage>
        <taxon>Bacteria</taxon>
        <taxon>Pseudomonadati</taxon>
        <taxon>Bacteroidota</taxon>
        <taxon>Saprospiria</taxon>
        <taxon>Saprospirales</taxon>
        <taxon>Lewinellaceae</taxon>
        <taxon>Neolewinella</taxon>
    </lineage>
</organism>